<keyword evidence="1" id="KW-0143">Chaperone</keyword>
<feature type="compositionally biased region" description="Polar residues" evidence="2">
    <location>
        <begin position="21"/>
        <end position="39"/>
    </location>
</feature>
<comment type="caution">
    <text evidence="4">The sequence shown here is derived from an EMBL/GenBank/DDBJ whole genome shotgun (WGS) entry which is preliminary data.</text>
</comment>
<feature type="domain" description="DnaJ-like protein C11 C-terminal" evidence="3">
    <location>
        <begin position="453"/>
        <end position="536"/>
    </location>
</feature>
<proteinExistence type="predicted"/>
<dbReference type="Pfam" id="PF11875">
    <property type="entry name" value="DnaJ-like_C11_C"/>
    <property type="match status" value="1"/>
</dbReference>
<organism evidence="4 5">
    <name type="scientific">Seminavis robusta</name>
    <dbReference type="NCBI Taxonomy" id="568900"/>
    <lineage>
        <taxon>Eukaryota</taxon>
        <taxon>Sar</taxon>
        <taxon>Stramenopiles</taxon>
        <taxon>Ochrophyta</taxon>
        <taxon>Bacillariophyta</taxon>
        <taxon>Bacillariophyceae</taxon>
        <taxon>Bacillariophycidae</taxon>
        <taxon>Naviculales</taxon>
        <taxon>Naviculaceae</taxon>
        <taxon>Seminavis</taxon>
    </lineage>
</organism>
<feature type="region of interest" description="Disordered" evidence="2">
    <location>
        <begin position="1"/>
        <end position="54"/>
    </location>
</feature>
<dbReference type="EMBL" id="CAICTM010000060">
    <property type="protein sequence ID" value="CAB9499468.1"/>
    <property type="molecule type" value="Genomic_DNA"/>
</dbReference>
<dbReference type="InterPro" id="IPR024586">
    <property type="entry name" value="DnaJ-like_C11_C"/>
</dbReference>
<evidence type="ECO:0000313" key="5">
    <source>
        <dbReference type="Proteomes" id="UP001153069"/>
    </source>
</evidence>
<evidence type="ECO:0000313" key="4">
    <source>
        <dbReference type="EMBL" id="CAB9499468.1"/>
    </source>
</evidence>
<sequence length="625" mass="69684">MAPPFSPSEEEAILGEEDESIPTTSTGRNPPIQSESDVGNQHRHHHHKLEDNALSNPILMDHLLKANLSESKKDAAEIEEEAEKRKSRKLIDPYDQPRNINKVTLEIPLLLQYPPDTTKKKQKNKSEDEFPKLVNLSQNARCSVHCYVPPSTPDGRWTSSISGNTNVFSTVGSANGAADITYKWSPRFRLLGGFKLLTTTDSRPLQLHVGALVKDPKGPSSIQASLRQQPKNHWAINIHTREIMDPWIITSDFGWQSKNSNQGKAVVWISSMTTHVVKLGFGWHLKTGTSSWLTPNSLVQLVMDPKLSSDRRLPVSLQYQPTSKTWNVGATLLTVRKNQKSKVNKAPTKANGPSIIPASWRIGIQGGGSTALLFKWSLVLAWQQGDVTLRIPIVLGTAASLLQRSETTSKTRSLVDTATPFLVIAIVGMANEMLSRFVWSNREEEESGEATTTSQSTVYKAKADAAAQQRLMQRQAETRTAHEVEKNGLVIQSAVYEFGDASSLDVTIPLQFWVQNDTSTLRLAEGSKQHLLGFYPINTTTIDEDTTTRRLENNALAQQQGRIPWWQEYWTPTSQRSKPKKASKEDPTILRPTLKVQYSYEGKEFEKNVDDDEALNLPDPAEIGA</sequence>
<dbReference type="GO" id="GO:0042407">
    <property type="term" value="P:cristae formation"/>
    <property type="evidence" value="ECO:0007669"/>
    <property type="project" value="TreeGrafter"/>
</dbReference>
<dbReference type="PANTHER" id="PTHR44157">
    <property type="entry name" value="DNAJ HOMOLOG SUBFAMILY C MEMBER 11"/>
    <property type="match status" value="1"/>
</dbReference>
<evidence type="ECO:0000256" key="1">
    <source>
        <dbReference type="ARBA" id="ARBA00023186"/>
    </source>
</evidence>
<evidence type="ECO:0000259" key="3">
    <source>
        <dbReference type="Pfam" id="PF11875"/>
    </source>
</evidence>
<name>A0A9N8H771_9STRA</name>
<accession>A0A9N8H771</accession>
<dbReference type="Proteomes" id="UP001153069">
    <property type="component" value="Unassembled WGS sequence"/>
</dbReference>
<dbReference type="InterPro" id="IPR052243">
    <property type="entry name" value="Mito_inner_membrane_organizer"/>
</dbReference>
<dbReference type="GO" id="GO:0005739">
    <property type="term" value="C:mitochondrion"/>
    <property type="evidence" value="ECO:0007669"/>
    <property type="project" value="GOC"/>
</dbReference>
<dbReference type="OrthoDB" id="47077at2759"/>
<dbReference type="AlphaFoldDB" id="A0A9N8H771"/>
<protein>
    <recommendedName>
        <fullName evidence="3">DnaJ-like protein C11 C-terminal domain-containing protein</fullName>
    </recommendedName>
</protein>
<reference evidence="4" key="1">
    <citation type="submission" date="2020-06" db="EMBL/GenBank/DDBJ databases">
        <authorList>
            <consortium name="Plant Systems Biology data submission"/>
        </authorList>
    </citation>
    <scope>NUCLEOTIDE SEQUENCE</scope>
    <source>
        <strain evidence="4">D6</strain>
    </source>
</reference>
<feature type="compositionally biased region" description="Acidic residues" evidence="2">
    <location>
        <begin position="8"/>
        <end position="20"/>
    </location>
</feature>
<keyword evidence="5" id="KW-1185">Reference proteome</keyword>
<gene>
    <name evidence="4" type="ORF">SEMRO_61_G035210.1</name>
</gene>
<dbReference type="PANTHER" id="PTHR44157:SF1">
    <property type="entry name" value="DNAJ HOMOLOG SUBFAMILY C MEMBER 11"/>
    <property type="match status" value="1"/>
</dbReference>
<evidence type="ECO:0000256" key="2">
    <source>
        <dbReference type="SAM" id="MobiDB-lite"/>
    </source>
</evidence>